<comment type="caution">
    <text evidence="3">The sequence shown here is derived from an EMBL/GenBank/DDBJ whole genome shotgun (WGS) entry which is preliminary data.</text>
</comment>
<accession>A0A931M1G4</accession>
<evidence type="ECO:0000313" key="4">
    <source>
        <dbReference type="Proteomes" id="UP000727962"/>
    </source>
</evidence>
<sequence>MKRRLFAAGFLLAAAHLASAASPQILLAPIRSAKEPANDVSVALADALAQEMDTDGRVNPVVWSQGDPFFRAAIEDGLLKNPPDWPSSKQADVGRRAMRIDLMVLVIGERDGQGFKASIELYRGGRRLWRDEKNMTVSVAGKLDLDSSIRSLAHTWMLLMADDPLKGMAAKPRHDTPAASPGLAPRMPPAEPPRAAPPVVAPAPSPEPVAAKAAPVAPPAPEALPPAGSAGVAGEAMALVKAGQVAQGIGLLRAAVDEKPQDRSRREALVNLLLSANMPELAADEAHRAAELIPSAANLRLLAAKAWLQAGKPDEAARDLNEALARTEDAQEARELLGQVSLYQLHLSEAITHLDAAIKQRGTPNAHYLRALARQFSGEPEAAALDLTAAGSEDAAQREGRYPFCILVLDKALDTWCEVVRAVFQKVVVNPDDKKAATLATGLSRQAAGAIAALSATPPPLPHQVSHERRGLALKLLAQALSDLGVYLEGHAEESLTDARIGFGEALKQLETARELYRAEQRPKVDNAARTPPRRP</sequence>
<feature type="chain" id="PRO_5037612028" description="Tetratricopeptide repeat protein" evidence="2">
    <location>
        <begin position="21"/>
        <end position="536"/>
    </location>
</feature>
<gene>
    <name evidence="3" type="ORF">HYR64_08915</name>
</gene>
<name>A0A931M1G4_FIMGI</name>
<dbReference type="InterPro" id="IPR011990">
    <property type="entry name" value="TPR-like_helical_dom_sf"/>
</dbReference>
<dbReference type="EMBL" id="JACOSL010000056">
    <property type="protein sequence ID" value="MBI1757211.1"/>
    <property type="molecule type" value="Genomic_DNA"/>
</dbReference>
<evidence type="ECO:0000256" key="1">
    <source>
        <dbReference type="SAM" id="MobiDB-lite"/>
    </source>
</evidence>
<evidence type="ECO:0008006" key="5">
    <source>
        <dbReference type="Google" id="ProtNLM"/>
    </source>
</evidence>
<evidence type="ECO:0000313" key="3">
    <source>
        <dbReference type="EMBL" id="MBI1757211.1"/>
    </source>
</evidence>
<feature type="region of interest" description="Disordered" evidence="1">
    <location>
        <begin position="168"/>
        <end position="224"/>
    </location>
</feature>
<dbReference type="AlphaFoldDB" id="A0A931M1G4"/>
<feature type="signal peptide" evidence="2">
    <location>
        <begin position="1"/>
        <end position="20"/>
    </location>
</feature>
<evidence type="ECO:0000256" key="2">
    <source>
        <dbReference type="SAM" id="SignalP"/>
    </source>
</evidence>
<feature type="compositionally biased region" description="Pro residues" evidence="1">
    <location>
        <begin position="186"/>
        <end position="207"/>
    </location>
</feature>
<protein>
    <recommendedName>
        <fullName evidence="5">Tetratricopeptide repeat protein</fullName>
    </recommendedName>
</protein>
<dbReference type="Proteomes" id="UP000727962">
    <property type="component" value="Unassembled WGS sequence"/>
</dbReference>
<reference evidence="3" key="1">
    <citation type="submission" date="2020-07" db="EMBL/GenBank/DDBJ databases">
        <title>Huge and variable diversity of episymbiotic CPR bacteria and DPANN archaea in groundwater ecosystems.</title>
        <authorList>
            <person name="He C.Y."/>
            <person name="Keren R."/>
            <person name="Whittaker M."/>
            <person name="Farag I.F."/>
            <person name="Doudna J."/>
            <person name="Cate J.H.D."/>
            <person name="Banfield J.F."/>
        </authorList>
    </citation>
    <scope>NUCLEOTIDE SEQUENCE</scope>
    <source>
        <strain evidence="3">NC_groundwater_17_Pr7_B-0.1um_64_12</strain>
    </source>
</reference>
<organism evidence="3 4">
    <name type="scientific">Fimbriimonas ginsengisoli</name>
    <dbReference type="NCBI Taxonomy" id="1005039"/>
    <lineage>
        <taxon>Bacteria</taxon>
        <taxon>Bacillati</taxon>
        <taxon>Armatimonadota</taxon>
        <taxon>Fimbriimonadia</taxon>
        <taxon>Fimbriimonadales</taxon>
        <taxon>Fimbriimonadaceae</taxon>
        <taxon>Fimbriimonas</taxon>
    </lineage>
</organism>
<keyword evidence="2" id="KW-0732">Signal</keyword>
<dbReference type="SUPFAM" id="SSF48452">
    <property type="entry name" value="TPR-like"/>
    <property type="match status" value="1"/>
</dbReference>
<proteinExistence type="predicted"/>
<dbReference type="Gene3D" id="1.25.40.10">
    <property type="entry name" value="Tetratricopeptide repeat domain"/>
    <property type="match status" value="1"/>
</dbReference>